<dbReference type="RefSeq" id="WP_051457389.1">
    <property type="nucleotide sequence ID" value="NZ_CBCPHX010000005.1"/>
</dbReference>
<dbReference type="PANTHER" id="PTHR14269:SF61">
    <property type="entry name" value="CDP-DIACYLGLYCEROL--SERINE O-PHOSPHATIDYLTRANSFERASE"/>
    <property type="match status" value="1"/>
</dbReference>
<evidence type="ECO:0000256" key="15">
    <source>
        <dbReference type="RuleBase" id="RU003750"/>
    </source>
</evidence>
<gene>
    <name evidence="17" type="primary">pssA</name>
    <name evidence="18" type="ORF">BTBSAS_160021</name>
    <name evidence="17" type="ORF">CNY62_03715</name>
</gene>
<feature type="transmembrane region" description="Helical" evidence="16">
    <location>
        <begin position="115"/>
        <end position="134"/>
    </location>
</feature>
<dbReference type="KEGG" id="bths:CNY62_03715"/>
<keyword evidence="12" id="KW-0594">Phospholipid biosynthesis</keyword>
<reference evidence="18" key="3">
    <citation type="submission" date="2018-04" db="EMBL/GenBank/DDBJ databases">
        <authorList>
            <person name="Go L.Y."/>
            <person name="Mitchell J.A."/>
        </authorList>
    </citation>
    <scope>NUCLEOTIDE SEQUENCE</scope>
    <source>
        <strain evidence="18">BSAS1 3</strain>
    </source>
</reference>
<evidence type="ECO:0000256" key="8">
    <source>
        <dbReference type="ARBA" id="ARBA00022692"/>
    </source>
</evidence>
<feature type="transmembrane region" description="Helical" evidence="16">
    <location>
        <begin position="140"/>
        <end position="159"/>
    </location>
</feature>
<dbReference type="NCBIfam" id="TIGR00473">
    <property type="entry name" value="pssA"/>
    <property type="match status" value="1"/>
</dbReference>
<dbReference type="InterPro" id="IPR048254">
    <property type="entry name" value="CDP_ALCOHOL_P_TRANSF_CS"/>
</dbReference>
<keyword evidence="13" id="KW-1208">Phospholipid metabolism</keyword>
<evidence type="ECO:0000256" key="12">
    <source>
        <dbReference type="ARBA" id="ARBA00023209"/>
    </source>
</evidence>
<dbReference type="GeneID" id="66537859"/>
<reference evidence="20" key="2">
    <citation type="submission" date="2018-04" db="EMBL/GenBank/DDBJ databases">
        <authorList>
            <person name="Illikoud N."/>
        </authorList>
    </citation>
    <scope>NUCLEOTIDE SEQUENCE [LARGE SCALE GENOMIC DNA]</scope>
</reference>
<evidence type="ECO:0000256" key="6">
    <source>
        <dbReference type="ARBA" id="ARBA00022516"/>
    </source>
</evidence>
<dbReference type="EMBL" id="CP023483">
    <property type="protein sequence ID" value="ATF25575.1"/>
    <property type="molecule type" value="Genomic_DNA"/>
</dbReference>
<dbReference type="GO" id="GO:0012505">
    <property type="term" value="C:endomembrane system"/>
    <property type="evidence" value="ECO:0007669"/>
    <property type="project" value="UniProtKB-SubCell"/>
</dbReference>
<evidence type="ECO:0000256" key="9">
    <source>
        <dbReference type="ARBA" id="ARBA00022989"/>
    </source>
</evidence>
<sequence>MVKYVPSILTISNFIAGISAILFASHGYIFYAVVMILMGMLFDCFDGYSARLLNVCSPIGKELDSLADVVTFGVAPMIIHFAVNGMGFWTILSMFAFSIGAIVRLARFNVAQSQLNYFIGLPVPAAALVALLIVQILPSILCGLVIVVLGGLMVSNIHVKKLGHAKEEIEV</sequence>
<dbReference type="InterPro" id="IPR000462">
    <property type="entry name" value="CDP-OH_P_trans"/>
</dbReference>
<evidence type="ECO:0000313" key="18">
    <source>
        <dbReference type="EMBL" id="SPP27518.1"/>
    </source>
</evidence>
<reference evidence="17 19" key="1">
    <citation type="submission" date="2017-09" db="EMBL/GenBank/DDBJ databases">
        <title>Complete Genome Sequences of Two Strains of the Meat Spoilage Bacterium Brochothrix thermosphacta Isolated from Ground Chicken.</title>
        <authorList>
            <person name="Paoli G.C."/>
            <person name="Wijey C."/>
            <person name="Chen C.-Y."/>
            <person name="Nguyen L."/>
            <person name="Yan X."/>
            <person name="Irwin P.L."/>
        </authorList>
    </citation>
    <scope>NUCLEOTIDE SEQUENCE [LARGE SCALE GENOMIC DNA]</scope>
    <source>
        <strain evidence="17 19">BI</strain>
    </source>
</reference>
<dbReference type="EMBL" id="OUNC01000008">
    <property type="protein sequence ID" value="SPP27518.1"/>
    <property type="molecule type" value="Genomic_DNA"/>
</dbReference>
<dbReference type="OrthoDB" id="9777147at2"/>
<dbReference type="STRING" id="2756.BFR44_00195"/>
<proteinExistence type="inferred from homology"/>
<dbReference type="Gene3D" id="1.20.120.1760">
    <property type="match status" value="1"/>
</dbReference>
<dbReference type="Proteomes" id="UP000270190">
    <property type="component" value="Unassembled WGS sequence"/>
</dbReference>
<keyword evidence="8 16" id="KW-0812">Transmembrane</keyword>
<protein>
    <recommendedName>
        <fullName evidence="5">CDP-diacylglycerol--serine O-phosphatidyltransferase</fullName>
        <ecNumber evidence="4">2.7.8.8</ecNumber>
    </recommendedName>
    <alternativeName>
        <fullName evidence="14">Phosphatidylserine synthase</fullName>
    </alternativeName>
</protein>
<evidence type="ECO:0000256" key="10">
    <source>
        <dbReference type="ARBA" id="ARBA00023098"/>
    </source>
</evidence>
<keyword evidence="9 16" id="KW-1133">Transmembrane helix</keyword>
<keyword evidence="6" id="KW-0444">Lipid biosynthesis</keyword>
<dbReference type="InterPro" id="IPR004533">
    <property type="entry name" value="CDP-diaglyc--ser_O-PTrfase"/>
</dbReference>
<evidence type="ECO:0000256" key="16">
    <source>
        <dbReference type="SAM" id="Phobius"/>
    </source>
</evidence>
<comment type="catalytic activity">
    <reaction evidence="1">
        <text>a CDP-1,2-diacyl-sn-glycerol + L-serine = a 1,2-diacyl-sn-glycero-3-phospho-L-serine + CMP + H(+)</text>
        <dbReference type="Rhea" id="RHEA:16913"/>
        <dbReference type="ChEBI" id="CHEBI:15378"/>
        <dbReference type="ChEBI" id="CHEBI:33384"/>
        <dbReference type="ChEBI" id="CHEBI:57262"/>
        <dbReference type="ChEBI" id="CHEBI:58332"/>
        <dbReference type="ChEBI" id="CHEBI:60377"/>
        <dbReference type="EC" id="2.7.8.8"/>
    </reaction>
</comment>
<evidence type="ECO:0000256" key="4">
    <source>
        <dbReference type="ARBA" id="ARBA00013174"/>
    </source>
</evidence>
<dbReference type="GO" id="GO:0003882">
    <property type="term" value="F:CDP-diacylglycerol-serine O-phosphatidyltransferase activity"/>
    <property type="evidence" value="ECO:0007669"/>
    <property type="project" value="UniProtKB-EC"/>
</dbReference>
<dbReference type="InterPro" id="IPR043130">
    <property type="entry name" value="CDP-OH_PTrfase_TM_dom"/>
</dbReference>
<evidence type="ECO:0000256" key="2">
    <source>
        <dbReference type="ARBA" id="ARBA00004127"/>
    </source>
</evidence>
<evidence type="ECO:0000313" key="20">
    <source>
        <dbReference type="Proteomes" id="UP000270190"/>
    </source>
</evidence>
<name>A0A291BWD0_BROTH</name>
<feature type="transmembrane region" description="Helical" evidence="16">
    <location>
        <begin position="88"/>
        <end position="106"/>
    </location>
</feature>
<dbReference type="Pfam" id="PF01066">
    <property type="entry name" value="CDP-OH_P_transf"/>
    <property type="match status" value="1"/>
</dbReference>
<feature type="transmembrane region" description="Helical" evidence="16">
    <location>
        <begin position="14"/>
        <end position="42"/>
    </location>
</feature>
<organism evidence="17 19">
    <name type="scientific">Brochothrix thermosphacta</name>
    <name type="common">Microbacterium thermosphactum</name>
    <dbReference type="NCBI Taxonomy" id="2756"/>
    <lineage>
        <taxon>Bacteria</taxon>
        <taxon>Bacillati</taxon>
        <taxon>Bacillota</taxon>
        <taxon>Bacilli</taxon>
        <taxon>Bacillales</taxon>
        <taxon>Listeriaceae</taxon>
        <taxon>Brochothrix</taxon>
    </lineage>
</organism>
<evidence type="ECO:0000256" key="3">
    <source>
        <dbReference type="ARBA" id="ARBA00010441"/>
    </source>
</evidence>
<dbReference type="PANTHER" id="PTHR14269">
    <property type="entry name" value="CDP-DIACYLGLYCEROL--GLYCEROL-3-PHOSPHATE 3-PHOSPHATIDYLTRANSFERASE-RELATED"/>
    <property type="match status" value="1"/>
</dbReference>
<keyword evidence="10" id="KW-0443">Lipid metabolism</keyword>
<comment type="similarity">
    <text evidence="3 15">Belongs to the CDP-alcohol phosphatidyltransferase class-I family.</text>
</comment>
<evidence type="ECO:0000256" key="1">
    <source>
        <dbReference type="ARBA" id="ARBA00000287"/>
    </source>
</evidence>
<evidence type="ECO:0000313" key="19">
    <source>
        <dbReference type="Proteomes" id="UP000243591"/>
    </source>
</evidence>
<dbReference type="GO" id="GO:0008654">
    <property type="term" value="P:phospholipid biosynthetic process"/>
    <property type="evidence" value="ECO:0007669"/>
    <property type="project" value="UniProtKB-KW"/>
</dbReference>
<dbReference type="EC" id="2.7.8.8" evidence="4"/>
<keyword evidence="19" id="KW-1185">Reference proteome</keyword>
<keyword evidence="11 16" id="KW-0472">Membrane</keyword>
<accession>A0A291BWD0</accession>
<evidence type="ECO:0000256" key="13">
    <source>
        <dbReference type="ARBA" id="ARBA00023264"/>
    </source>
</evidence>
<dbReference type="AlphaFoldDB" id="A0A291BWD0"/>
<comment type="subcellular location">
    <subcellularLocation>
        <location evidence="2">Endomembrane system</location>
        <topology evidence="2">Multi-pass membrane protein</topology>
    </subcellularLocation>
</comment>
<dbReference type="PROSITE" id="PS00379">
    <property type="entry name" value="CDP_ALCOHOL_P_TRANSF"/>
    <property type="match status" value="1"/>
</dbReference>
<dbReference type="Proteomes" id="UP000243591">
    <property type="component" value="Chromosome"/>
</dbReference>
<dbReference type="GO" id="GO:0016020">
    <property type="term" value="C:membrane"/>
    <property type="evidence" value="ECO:0007669"/>
    <property type="project" value="InterPro"/>
</dbReference>
<evidence type="ECO:0000256" key="7">
    <source>
        <dbReference type="ARBA" id="ARBA00022679"/>
    </source>
</evidence>
<dbReference type="InterPro" id="IPR050324">
    <property type="entry name" value="CDP-alcohol_PTase-I"/>
</dbReference>
<evidence type="ECO:0000313" key="17">
    <source>
        <dbReference type="EMBL" id="ATF25575.1"/>
    </source>
</evidence>
<evidence type="ECO:0000256" key="11">
    <source>
        <dbReference type="ARBA" id="ARBA00023136"/>
    </source>
</evidence>
<keyword evidence="7 15" id="KW-0808">Transferase</keyword>
<evidence type="ECO:0000256" key="14">
    <source>
        <dbReference type="ARBA" id="ARBA00032361"/>
    </source>
</evidence>
<evidence type="ECO:0000256" key="5">
    <source>
        <dbReference type="ARBA" id="ARBA00017171"/>
    </source>
</evidence>